<gene>
    <name evidence="4" type="ORF">ENN52_03205</name>
</gene>
<comment type="caution">
    <text evidence="4">The sequence shown here is derived from an EMBL/GenBank/DDBJ whole genome shotgun (WGS) entry which is preliminary data.</text>
</comment>
<protein>
    <recommendedName>
        <fullName evidence="3">Antitoxin</fullName>
    </recommendedName>
</protein>
<keyword evidence="2 3" id="KW-1277">Toxin-antitoxin system</keyword>
<dbReference type="SUPFAM" id="SSF141694">
    <property type="entry name" value="AF2212/PG0164-like"/>
    <property type="match status" value="1"/>
</dbReference>
<dbReference type="InterPro" id="IPR008203">
    <property type="entry name" value="AF2212-like"/>
</dbReference>
<sequence length="65" mass="7264">MTKVIDAVYESGVLRPLQKIDLKEGTRIRIAIEEPSAVIKDAFGLLKGKDTTKALKELDDEWGLH</sequence>
<proteinExistence type="inferred from homology"/>
<evidence type="ECO:0000256" key="1">
    <source>
        <dbReference type="ARBA" id="ARBA00006615"/>
    </source>
</evidence>
<name>A0A831LVE2_9EURY</name>
<dbReference type="Proteomes" id="UP000885648">
    <property type="component" value="Unassembled WGS sequence"/>
</dbReference>
<reference evidence="4" key="1">
    <citation type="journal article" date="2020" name="mSystems">
        <title>Genome- and Community-Level Interaction Insights into Carbon Utilization and Element Cycling Functions of Hydrothermarchaeota in Hydrothermal Sediment.</title>
        <authorList>
            <person name="Zhou Z."/>
            <person name="Liu Y."/>
            <person name="Xu W."/>
            <person name="Pan J."/>
            <person name="Luo Z.H."/>
            <person name="Li M."/>
        </authorList>
    </citation>
    <scope>NUCLEOTIDE SEQUENCE</scope>
    <source>
        <strain evidence="4">SpSt-1183</strain>
    </source>
</reference>
<dbReference type="Gene3D" id="4.10.1150.10">
    <property type="entry name" value="AF2212/PG0164-like"/>
    <property type="match status" value="1"/>
</dbReference>
<dbReference type="InterPro" id="IPR024069">
    <property type="entry name" value="AF2212-like_dom_sf"/>
</dbReference>
<evidence type="ECO:0000313" key="4">
    <source>
        <dbReference type="EMBL" id="HDS63134.1"/>
    </source>
</evidence>
<evidence type="ECO:0000256" key="2">
    <source>
        <dbReference type="ARBA" id="ARBA00022649"/>
    </source>
</evidence>
<dbReference type="EMBL" id="DSBY01000136">
    <property type="protein sequence ID" value="HDS63134.1"/>
    <property type="molecule type" value="Genomic_DNA"/>
</dbReference>
<dbReference type="Pfam" id="PF01954">
    <property type="entry name" value="AF2212-like"/>
    <property type="match status" value="1"/>
</dbReference>
<organism evidence="4">
    <name type="scientific">Methanofollis liminatans</name>
    <dbReference type="NCBI Taxonomy" id="2201"/>
    <lineage>
        <taxon>Archaea</taxon>
        <taxon>Methanobacteriati</taxon>
        <taxon>Methanobacteriota</taxon>
        <taxon>Stenosarchaea group</taxon>
        <taxon>Methanomicrobia</taxon>
        <taxon>Methanomicrobiales</taxon>
        <taxon>Methanomicrobiaceae</taxon>
        <taxon>Methanofollis</taxon>
    </lineage>
</organism>
<accession>A0A831LVE2</accession>
<dbReference type="AlphaFoldDB" id="A0A831LVE2"/>
<comment type="similarity">
    <text evidence="1 3">Belongs to the UPF0165 family.</text>
</comment>
<comment type="function">
    <text evidence="3">Antitoxin component of a type II toxin-antitoxin (TA) system.</text>
</comment>
<evidence type="ECO:0000256" key="3">
    <source>
        <dbReference type="RuleBase" id="RU368051"/>
    </source>
</evidence>